<dbReference type="Proteomes" id="UP000222542">
    <property type="component" value="Unassembled WGS sequence"/>
</dbReference>
<keyword evidence="3" id="KW-1185">Reference proteome</keyword>
<dbReference type="GO" id="GO:0043531">
    <property type="term" value="F:ADP binding"/>
    <property type="evidence" value="ECO:0007669"/>
    <property type="project" value="InterPro"/>
</dbReference>
<dbReference type="Pfam" id="PF00931">
    <property type="entry name" value="NB-ARC"/>
    <property type="match status" value="1"/>
</dbReference>
<organism evidence="2 3">
    <name type="scientific">Capsicum annuum</name>
    <name type="common">Capsicum pepper</name>
    <dbReference type="NCBI Taxonomy" id="4072"/>
    <lineage>
        <taxon>Eukaryota</taxon>
        <taxon>Viridiplantae</taxon>
        <taxon>Streptophyta</taxon>
        <taxon>Embryophyta</taxon>
        <taxon>Tracheophyta</taxon>
        <taxon>Spermatophyta</taxon>
        <taxon>Magnoliopsida</taxon>
        <taxon>eudicotyledons</taxon>
        <taxon>Gunneridae</taxon>
        <taxon>Pentapetalae</taxon>
        <taxon>asterids</taxon>
        <taxon>lamiids</taxon>
        <taxon>Solanales</taxon>
        <taxon>Solanaceae</taxon>
        <taxon>Solanoideae</taxon>
        <taxon>Capsiceae</taxon>
        <taxon>Capsicum</taxon>
    </lineage>
</organism>
<comment type="caution">
    <text evidence="2">The sequence shown here is derived from an EMBL/GenBank/DDBJ whole genome shotgun (WGS) entry which is preliminary data.</text>
</comment>
<dbReference type="EMBL" id="AYRZ02000005">
    <property type="protein sequence ID" value="PHT82411.1"/>
    <property type="molecule type" value="Genomic_DNA"/>
</dbReference>
<dbReference type="PANTHER" id="PTHR19338">
    <property type="entry name" value="TRANSLOCASE OF INNER MITOCHONDRIAL MEMBRANE 13 HOMOLOG"/>
    <property type="match status" value="1"/>
</dbReference>
<reference evidence="2 3" key="1">
    <citation type="journal article" date="2014" name="Nat. Genet.">
        <title>Genome sequence of the hot pepper provides insights into the evolution of pungency in Capsicum species.</title>
        <authorList>
            <person name="Kim S."/>
            <person name="Park M."/>
            <person name="Yeom S.I."/>
            <person name="Kim Y.M."/>
            <person name="Lee J.M."/>
            <person name="Lee H.A."/>
            <person name="Seo E."/>
            <person name="Choi J."/>
            <person name="Cheong K."/>
            <person name="Kim K.T."/>
            <person name="Jung K."/>
            <person name="Lee G.W."/>
            <person name="Oh S.K."/>
            <person name="Bae C."/>
            <person name="Kim S.B."/>
            <person name="Lee H.Y."/>
            <person name="Kim S.Y."/>
            <person name="Kim M.S."/>
            <person name="Kang B.C."/>
            <person name="Jo Y.D."/>
            <person name="Yang H.B."/>
            <person name="Jeong H.J."/>
            <person name="Kang W.H."/>
            <person name="Kwon J.K."/>
            <person name="Shin C."/>
            <person name="Lim J.Y."/>
            <person name="Park J.H."/>
            <person name="Huh J.H."/>
            <person name="Kim J.S."/>
            <person name="Kim B.D."/>
            <person name="Cohen O."/>
            <person name="Paran I."/>
            <person name="Suh M.C."/>
            <person name="Lee S.B."/>
            <person name="Kim Y.K."/>
            <person name="Shin Y."/>
            <person name="Noh S.J."/>
            <person name="Park J."/>
            <person name="Seo Y.S."/>
            <person name="Kwon S.Y."/>
            <person name="Kim H.A."/>
            <person name="Park J.M."/>
            <person name="Kim H.J."/>
            <person name="Choi S.B."/>
            <person name="Bosland P.W."/>
            <person name="Reeves G."/>
            <person name="Jo S.H."/>
            <person name="Lee B.W."/>
            <person name="Cho H.T."/>
            <person name="Choi H.S."/>
            <person name="Lee M.S."/>
            <person name="Yu Y."/>
            <person name="Do Choi Y."/>
            <person name="Park B.S."/>
            <person name="van Deynze A."/>
            <person name="Ashrafi H."/>
            <person name="Hill T."/>
            <person name="Kim W.T."/>
            <person name="Pai H.S."/>
            <person name="Ahn H.K."/>
            <person name="Yeam I."/>
            <person name="Giovannoni J.J."/>
            <person name="Rose J.K."/>
            <person name="Sorensen I."/>
            <person name="Lee S.J."/>
            <person name="Kim R.W."/>
            <person name="Choi I.Y."/>
            <person name="Choi B.S."/>
            <person name="Lim J.S."/>
            <person name="Lee Y.H."/>
            <person name="Choi D."/>
        </authorList>
    </citation>
    <scope>NUCLEOTIDE SEQUENCE [LARGE SCALE GENOMIC DNA]</scope>
    <source>
        <strain evidence="3">cv. CM334</strain>
    </source>
</reference>
<dbReference type="Gene3D" id="3.40.50.300">
    <property type="entry name" value="P-loop containing nucleotide triphosphate hydrolases"/>
    <property type="match status" value="1"/>
</dbReference>
<dbReference type="AlphaFoldDB" id="A0A2G2ZKF5"/>
<feature type="domain" description="NB-ARC" evidence="1">
    <location>
        <begin position="44"/>
        <end position="102"/>
    </location>
</feature>
<protein>
    <recommendedName>
        <fullName evidence="1">NB-ARC domain-containing protein</fullName>
    </recommendedName>
</protein>
<dbReference type="PANTHER" id="PTHR19338:SF39">
    <property type="entry name" value="TOSPOVIRUS RESISTANCE PROTEIN D"/>
    <property type="match status" value="1"/>
</dbReference>
<gene>
    <name evidence="2" type="ORF">T459_15426</name>
</gene>
<dbReference type="InterPro" id="IPR027417">
    <property type="entry name" value="P-loop_NTPase"/>
</dbReference>
<name>A0A2G2ZKF5_CAPAN</name>
<dbReference type="SUPFAM" id="SSF52540">
    <property type="entry name" value="P-loop containing nucleoside triphosphate hydrolases"/>
    <property type="match status" value="1"/>
</dbReference>
<evidence type="ECO:0000259" key="1">
    <source>
        <dbReference type="Pfam" id="PF00931"/>
    </source>
</evidence>
<proteinExistence type="predicted"/>
<dbReference type="Gramene" id="PHT82411">
    <property type="protein sequence ID" value="PHT82411"/>
    <property type="gene ID" value="T459_15426"/>
</dbReference>
<evidence type="ECO:0000313" key="2">
    <source>
        <dbReference type="EMBL" id="PHT82411.1"/>
    </source>
</evidence>
<sequence length="559" mass="64340">MVLQNKSDGCESRFIQEIVKVVEGNLNRAVLSVALHPVGIDSRIDIMALYGMGGIGKSTLVKTAYNLNFDKFDGNSFLANVNKTLERHNGLVSLQNEIEKMLDHLRRIKSEGDLDSFKIDQIEKLEIDLRLLRTFVKYSHFLWPNSVVKITKKARRIVKMLCGDFVGIPNECKTNLDLKRLESQLLEVIDGNTSLSYNFELNGSDLSEYMDCLGENLNDVLEHHMESNRSYLERNQFTKQLEIVQKKINFFRYLYATEINGYVNHEKLELELEMKKIFLVNYWLQSLINQKFSRTRNYQKDFSHHLHSLLMYLKNKNLKNIPNNIIAENIDVAIDFLLVFLDVDVSNNVNNGNWLNDVMEKEIEQINAEVTMMWSADVALKPHYMVDPSQYLSSQHSNPMSDGDEIVGFDIAIKKLVRHLTRGKSELDVIPTVGMGEQGKTTIARKGWYEQGIFSTFLSGNKIPSWFTKLVVRSILKDNLFENYYVQTTGSESGIEEEEDDDDSILDYDDDDEDEEATLVEIEELFGDLGEINGTILQQCVNIDKLKQFVIFEGKKNLM</sequence>
<evidence type="ECO:0000313" key="3">
    <source>
        <dbReference type="Proteomes" id="UP000222542"/>
    </source>
</evidence>
<accession>A0A2G2ZKF5</accession>
<dbReference type="InterPro" id="IPR002182">
    <property type="entry name" value="NB-ARC"/>
</dbReference>
<reference evidence="2 3" key="2">
    <citation type="journal article" date="2017" name="Genome Biol.">
        <title>New reference genome sequences of hot pepper reveal the massive evolution of plant disease-resistance genes by retroduplication.</title>
        <authorList>
            <person name="Kim S."/>
            <person name="Park J."/>
            <person name="Yeom S.I."/>
            <person name="Kim Y.M."/>
            <person name="Seo E."/>
            <person name="Kim K.T."/>
            <person name="Kim M.S."/>
            <person name="Lee J.M."/>
            <person name="Cheong K."/>
            <person name="Shin H.S."/>
            <person name="Kim S.B."/>
            <person name="Han K."/>
            <person name="Lee J."/>
            <person name="Park M."/>
            <person name="Lee H.A."/>
            <person name="Lee H.Y."/>
            <person name="Lee Y."/>
            <person name="Oh S."/>
            <person name="Lee J.H."/>
            <person name="Choi E."/>
            <person name="Choi E."/>
            <person name="Lee S.E."/>
            <person name="Jeon J."/>
            <person name="Kim H."/>
            <person name="Choi G."/>
            <person name="Song H."/>
            <person name="Lee J."/>
            <person name="Lee S.C."/>
            <person name="Kwon J.K."/>
            <person name="Lee H.Y."/>
            <person name="Koo N."/>
            <person name="Hong Y."/>
            <person name="Kim R.W."/>
            <person name="Kang W.H."/>
            <person name="Huh J.H."/>
            <person name="Kang B.C."/>
            <person name="Yang T.J."/>
            <person name="Lee Y.H."/>
            <person name="Bennetzen J.L."/>
            <person name="Choi D."/>
        </authorList>
    </citation>
    <scope>NUCLEOTIDE SEQUENCE [LARGE SCALE GENOMIC DNA]</scope>
    <source>
        <strain evidence="3">cv. CM334</strain>
    </source>
</reference>